<organism evidence="1 2">
    <name type="scientific">Candidatus Levilactobacillus faecigallinarum</name>
    <dbReference type="NCBI Taxonomy" id="2838638"/>
    <lineage>
        <taxon>Bacteria</taxon>
        <taxon>Bacillati</taxon>
        <taxon>Bacillota</taxon>
        <taxon>Bacilli</taxon>
        <taxon>Lactobacillales</taxon>
        <taxon>Lactobacillaceae</taxon>
        <taxon>Levilactobacillus</taxon>
    </lineage>
</organism>
<dbReference type="GO" id="GO:0042262">
    <property type="term" value="P:DNA protection"/>
    <property type="evidence" value="ECO:0007669"/>
    <property type="project" value="InterPro"/>
</dbReference>
<dbReference type="SUPFAM" id="SSF161266">
    <property type="entry name" value="Gam-like"/>
    <property type="match status" value="1"/>
</dbReference>
<dbReference type="GO" id="GO:0003690">
    <property type="term" value="F:double-stranded DNA binding"/>
    <property type="evidence" value="ECO:0007669"/>
    <property type="project" value="InterPro"/>
</dbReference>
<gene>
    <name evidence="1" type="ORF">H9875_08575</name>
</gene>
<accession>A0A9D1QST4</accession>
<dbReference type="EMBL" id="DXGJ01000065">
    <property type="protein sequence ID" value="HIW72662.1"/>
    <property type="molecule type" value="Genomic_DNA"/>
</dbReference>
<comment type="caution">
    <text evidence="1">The sequence shown here is derived from an EMBL/GenBank/DDBJ whole genome shotgun (WGS) entry which is preliminary data.</text>
</comment>
<dbReference type="Proteomes" id="UP000886822">
    <property type="component" value="Unassembled WGS sequence"/>
</dbReference>
<name>A0A9D1QST4_9LACO</name>
<protein>
    <submittedName>
        <fullName evidence="1">Host-nuclease inhibitor Gam family protein</fullName>
    </submittedName>
</protein>
<reference evidence="1" key="2">
    <citation type="submission" date="2021-04" db="EMBL/GenBank/DDBJ databases">
        <authorList>
            <person name="Gilroy R."/>
        </authorList>
    </citation>
    <scope>NUCLEOTIDE SEQUENCE</scope>
    <source>
        <strain evidence="1">CHK173-259</strain>
    </source>
</reference>
<dbReference type="InterPro" id="IPR009951">
    <property type="entry name" value="Host-nuc_inhib_Gam"/>
</dbReference>
<sequence>MDALEQHDLDQAQSTDASFKIDSLSSATWAMRKYRALDAKDADVKQIAQEQINSIEEWRDGQLQANKDSRGFFEGLLGDYLMELRQTDPKARIETPYGTVSTRKRAAGVNWSEGALVKSIKDQGLTDLLRIKEEPDKAAIKKQFHFVAGRYVNEDGQVLAGATEKEATMSLVVKPTKGD</sequence>
<evidence type="ECO:0000313" key="1">
    <source>
        <dbReference type="EMBL" id="HIW72662.1"/>
    </source>
</evidence>
<reference evidence="1" key="1">
    <citation type="journal article" date="2021" name="PeerJ">
        <title>Extensive microbial diversity within the chicken gut microbiome revealed by metagenomics and culture.</title>
        <authorList>
            <person name="Gilroy R."/>
            <person name="Ravi A."/>
            <person name="Getino M."/>
            <person name="Pursley I."/>
            <person name="Horton D.L."/>
            <person name="Alikhan N.F."/>
            <person name="Baker D."/>
            <person name="Gharbi K."/>
            <person name="Hall N."/>
            <person name="Watson M."/>
            <person name="Adriaenssens E.M."/>
            <person name="Foster-Nyarko E."/>
            <person name="Jarju S."/>
            <person name="Secka A."/>
            <person name="Antonio M."/>
            <person name="Oren A."/>
            <person name="Chaudhuri R.R."/>
            <person name="La Ragione R."/>
            <person name="Hildebrand F."/>
            <person name="Pallen M.J."/>
        </authorList>
    </citation>
    <scope>NUCLEOTIDE SEQUENCE</scope>
    <source>
        <strain evidence="1">CHK173-259</strain>
    </source>
</reference>
<evidence type="ECO:0000313" key="2">
    <source>
        <dbReference type="Proteomes" id="UP000886822"/>
    </source>
</evidence>
<dbReference type="AlphaFoldDB" id="A0A9D1QST4"/>
<dbReference type="Pfam" id="PF07352">
    <property type="entry name" value="Phage_Mu_Gam"/>
    <property type="match status" value="1"/>
</dbReference>
<proteinExistence type="predicted"/>